<dbReference type="RefSeq" id="WP_124704811.1">
    <property type="nucleotide sequence ID" value="NZ_BGOW01000015.1"/>
</dbReference>
<proteinExistence type="inferred from homology"/>
<reference evidence="4 5" key="1">
    <citation type="journal article" date="2019" name="Front. Microbiol.">
        <title>Genomes of Neutrophilic Sulfur-Oxidizing Chemolithoautotrophs Representing 9 Proteobacterial Species From 8 Genera.</title>
        <authorList>
            <person name="Watanabe T."/>
            <person name="Kojima H."/>
            <person name="Umezawa K."/>
            <person name="Hori C."/>
            <person name="Takasuka T.E."/>
            <person name="Kato Y."/>
            <person name="Fukui M."/>
        </authorList>
    </citation>
    <scope>NUCLEOTIDE SEQUENCE [LARGE SCALE GENOMIC DNA]</scope>
    <source>
        <strain evidence="4 5">TTN</strain>
    </source>
</reference>
<feature type="signal peptide" evidence="2">
    <location>
        <begin position="1"/>
        <end position="18"/>
    </location>
</feature>
<feature type="chain" id="PRO_5019540742" evidence="2">
    <location>
        <begin position="19"/>
        <end position="171"/>
    </location>
</feature>
<evidence type="ECO:0000313" key="5">
    <source>
        <dbReference type="Proteomes" id="UP000286806"/>
    </source>
</evidence>
<protein>
    <submittedName>
        <fullName evidence="4">RND multidrug efflux membrane fusion protein MexE</fullName>
    </submittedName>
</protein>
<dbReference type="NCBIfam" id="TIGR01730">
    <property type="entry name" value="RND_mfp"/>
    <property type="match status" value="1"/>
</dbReference>
<evidence type="ECO:0000313" key="4">
    <source>
        <dbReference type="EMBL" id="GBL46016.1"/>
    </source>
</evidence>
<keyword evidence="5" id="KW-1185">Reference proteome</keyword>
<evidence type="ECO:0000256" key="1">
    <source>
        <dbReference type="ARBA" id="ARBA00009477"/>
    </source>
</evidence>
<dbReference type="PANTHER" id="PTHR30469:SF15">
    <property type="entry name" value="HLYD FAMILY OF SECRETION PROTEINS"/>
    <property type="match status" value="1"/>
</dbReference>
<dbReference type="PANTHER" id="PTHR30469">
    <property type="entry name" value="MULTIDRUG RESISTANCE PROTEIN MDTA"/>
    <property type="match status" value="1"/>
</dbReference>
<dbReference type="InterPro" id="IPR058647">
    <property type="entry name" value="BSH_CzcB-like"/>
</dbReference>
<dbReference type="GO" id="GO:1990281">
    <property type="term" value="C:efflux pump complex"/>
    <property type="evidence" value="ECO:0007669"/>
    <property type="project" value="TreeGrafter"/>
</dbReference>
<gene>
    <name evidence="4" type="ORF">SFMTTN_1828</name>
</gene>
<dbReference type="Proteomes" id="UP000286806">
    <property type="component" value="Unassembled WGS sequence"/>
</dbReference>
<comment type="caution">
    <text evidence="4">The sequence shown here is derived from an EMBL/GenBank/DDBJ whole genome shotgun (WGS) entry which is preliminary data.</text>
</comment>
<dbReference type="InterPro" id="IPR006143">
    <property type="entry name" value="RND_pump_MFP"/>
</dbReference>
<dbReference type="AlphaFoldDB" id="A0A401JEG8"/>
<accession>A0A401JEG8</accession>
<dbReference type="Gene3D" id="1.10.287.470">
    <property type="entry name" value="Helix hairpin bin"/>
    <property type="match status" value="1"/>
</dbReference>
<evidence type="ECO:0000259" key="3">
    <source>
        <dbReference type="Pfam" id="PF25973"/>
    </source>
</evidence>
<evidence type="ECO:0000256" key="2">
    <source>
        <dbReference type="SAM" id="SignalP"/>
    </source>
</evidence>
<comment type="similarity">
    <text evidence="1">Belongs to the membrane fusion protein (MFP) (TC 8.A.1) family.</text>
</comment>
<dbReference type="Gene3D" id="2.40.50.100">
    <property type="match status" value="1"/>
</dbReference>
<dbReference type="Pfam" id="PF25973">
    <property type="entry name" value="BSH_CzcB"/>
    <property type="match status" value="1"/>
</dbReference>
<sequence length="171" mass="18483">MKALWALVFLLGCTSALAGEATRLHGIPLTTPVSGVVKSVFVSVGQRVKKGQPLVALDDTIYQARVMEAEAGVARAKEEGLDAERDLARAKELYSRAVSSTTELDAAKLRNARADAMTKEAQARLIIARKNQQDSILRAPFDGVVNARLVEPGMYVATTLQPPTLIVLEKR</sequence>
<feature type="domain" description="CzcB-like barrel-sandwich hybrid" evidence="3">
    <location>
        <begin position="31"/>
        <end position="158"/>
    </location>
</feature>
<dbReference type="EMBL" id="BGOW01000015">
    <property type="protein sequence ID" value="GBL46016.1"/>
    <property type="molecule type" value="Genomic_DNA"/>
</dbReference>
<dbReference type="OrthoDB" id="8559642at2"/>
<dbReference type="GO" id="GO:0015562">
    <property type="term" value="F:efflux transmembrane transporter activity"/>
    <property type="evidence" value="ECO:0007669"/>
    <property type="project" value="TreeGrafter"/>
</dbReference>
<dbReference type="SUPFAM" id="SSF111369">
    <property type="entry name" value="HlyD-like secretion proteins"/>
    <property type="match status" value="1"/>
</dbReference>
<name>A0A401JEG8_9PROT</name>
<keyword evidence="2" id="KW-0732">Signal</keyword>
<organism evidence="4 5">
    <name type="scientific">Sulfuriferula multivorans</name>
    <dbReference type="NCBI Taxonomy" id="1559896"/>
    <lineage>
        <taxon>Bacteria</taxon>
        <taxon>Pseudomonadati</taxon>
        <taxon>Pseudomonadota</taxon>
        <taxon>Betaproteobacteria</taxon>
        <taxon>Nitrosomonadales</taxon>
        <taxon>Sulfuricellaceae</taxon>
        <taxon>Sulfuriferula</taxon>
    </lineage>
</organism>